<evidence type="ECO:0000313" key="10">
    <source>
        <dbReference type="Proteomes" id="UP001164761"/>
    </source>
</evidence>
<gene>
    <name evidence="9" type="primary">flgC</name>
    <name evidence="9" type="ORF">NZD89_17735</name>
</gene>
<accession>A0ABY6ZBR5</accession>
<keyword evidence="9" id="KW-0966">Cell projection</keyword>
<feature type="domain" description="Flagellar basal-body/hook protein C-terminal" evidence="8">
    <location>
        <begin position="98"/>
        <end position="141"/>
    </location>
</feature>
<evidence type="ECO:0000259" key="7">
    <source>
        <dbReference type="Pfam" id="PF00460"/>
    </source>
</evidence>
<comment type="similarity">
    <text evidence="2">Belongs to the flagella basal body rod proteins family.</text>
</comment>
<dbReference type="EMBL" id="CP104067">
    <property type="protein sequence ID" value="WAH40213.1"/>
    <property type="molecule type" value="Genomic_DNA"/>
</dbReference>
<evidence type="ECO:0000256" key="1">
    <source>
        <dbReference type="ARBA" id="ARBA00004117"/>
    </source>
</evidence>
<evidence type="ECO:0000256" key="3">
    <source>
        <dbReference type="ARBA" id="ARBA00017941"/>
    </source>
</evidence>
<name>A0ABY6ZBR5_9BACL</name>
<dbReference type="InterPro" id="IPR019776">
    <property type="entry name" value="Flagellar_basal_body_rod_CS"/>
</dbReference>
<organism evidence="9 10">
    <name type="scientific">Alicyclobacillus fastidiosus</name>
    <dbReference type="NCBI Taxonomy" id="392011"/>
    <lineage>
        <taxon>Bacteria</taxon>
        <taxon>Bacillati</taxon>
        <taxon>Bacillota</taxon>
        <taxon>Bacilli</taxon>
        <taxon>Bacillales</taxon>
        <taxon>Alicyclobacillaceae</taxon>
        <taxon>Alicyclobacillus</taxon>
    </lineage>
</organism>
<dbReference type="Proteomes" id="UP001164761">
    <property type="component" value="Chromosome"/>
</dbReference>
<dbReference type="Pfam" id="PF06429">
    <property type="entry name" value="Flg_bbr_C"/>
    <property type="match status" value="1"/>
</dbReference>
<evidence type="ECO:0000256" key="6">
    <source>
        <dbReference type="RuleBase" id="RU362062"/>
    </source>
</evidence>
<keyword evidence="9" id="KW-0969">Cilium</keyword>
<feature type="domain" description="Flagellar basal body rod protein N-terminal" evidence="7">
    <location>
        <begin position="7"/>
        <end position="35"/>
    </location>
</feature>
<evidence type="ECO:0000259" key="8">
    <source>
        <dbReference type="Pfam" id="PF06429"/>
    </source>
</evidence>
<keyword evidence="9" id="KW-0282">Flagellum</keyword>
<dbReference type="InterPro" id="IPR010930">
    <property type="entry name" value="Flg_bb/hook_C_dom"/>
</dbReference>
<dbReference type="NCBIfam" id="TIGR01395">
    <property type="entry name" value="FlgC"/>
    <property type="match status" value="1"/>
</dbReference>
<evidence type="ECO:0000256" key="5">
    <source>
        <dbReference type="ARBA" id="ARBA00025933"/>
    </source>
</evidence>
<dbReference type="InterPro" id="IPR001444">
    <property type="entry name" value="Flag_bb_rod_N"/>
</dbReference>
<dbReference type="PANTHER" id="PTHR30435">
    <property type="entry name" value="FLAGELLAR PROTEIN"/>
    <property type="match status" value="1"/>
</dbReference>
<reference evidence="9" key="1">
    <citation type="submission" date="2022-08" db="EMBL/GenBank/DDBJ databases">
        <title>Alicyclobacillus fastidiosus DSM 17978, complete genome.</title>
        <authorList>
            <person name="Wang Q."/>
            <person name="Cai R."/>
            <person name="Wang Z."/>
        </authorList>
    </citation>
    <scope>NUCLEOTIDE SEQUENCE</scope>
    <source>
        <strain evidence="9">DSM 17978</strain>
    </source>
</reference>
<dbReference type="InterPro" id="IPR006299">
    <property type="entry name" value="FlgC"/>
</dbReference>
<sequence>MLDTSSMNIAASGLTANQLWLNVIANNIANANTTRTPQGGPYRREIVNFAPASQNASFQNVLGATMGTGDGGVQVTSITQDTSPLKSVYDPSSPDAVNGYVQMPNVDIATEMVDMVTASRAYQANATAFDAAKEMDLDALSIGK</sequence>
<evidence type="ECO:0000256" key="2">
    <source>
        <dbReference type="ARBA" id="ARBA00009677"/>
    </source>
</evidence>
<comment type="subcellular location">
    <subcellularLocation>
        <location evidence="1 6">Bacterial flagellum basal body</location>
    </subcellularLocation>
</comment>
<evidence type="ECO:0000313" key="9">
    <source>
        <dbReference type="EMBL" id="WAH40213.1"/>
    </source>
</evidence>
<proteinExistence type="inferred from homology"/>
<dbReference type="PROSITE" id="PS00588">
    <property type="entry name" value="FLAGELLA_BB_ROD"/>
    <property type="match status" value="1"/>
</dbReference>
<dbReference type="PANTHER" id="PTHR30435:SF2">
    <property type="entry name" value="FLAGELLAR BASAL-BODY ROD PROTEIN FLGC"/>
    <property type="match status" value="1"/>
</dbReference>
<keyword evidence="10" id="KW-1185">Reference proteome</keyword>
<comment type="subunit">
    <text evidence="5 6">The basal body constitutes a major portion of the flagellar organelle and consists of four rings (L,P,S, and M) mounted on a central rod. The rod consists of about 26 subunits of FlgG in the distal portion, and FlgB, FlgC and FlgF are thought to build up the proximal portion of the rod with about 6 subunits each.</text>
</comment>
<dbReference type="Pfam" id="PF00460">
    <property type="entry name" value="Flg_bb_rod"/>
    <property type="match status" value="1"/>
</dbReference>
<evidence type="ECO:0000256" key="4">
    <source>
        <dbReference type="ARBA" id="ARBA00023143"/>
    </source>
</evidence>
<dbReference type="RefSeq" id="WP_268004110.1">
    <property type="nucleotide sequence ID" value="NZ_BSUT01000001.1"/>
</dbReference>
<keyword evidence="4 6" id="KW-0975">Bacterial flagellum</keyword>
<protein>
    <recommendedName>
        <fullName evidence="3 6">Flagellar basal-body rod protein FlgC</fullName>
    </recommendedName>
</protein>